<organism evidence="1 2">
    <name type="scientific">Colletotrichum scovillei</name>
    <dbReference type="NCBI Taxonomy" id="1209932"/>
    <lineage>
        <taxon>Eukaryota</taxon>
        <taxon>Fungi</taxon>
        <taxon>Dikarya</taxon>
        <taxon>Ascomycota</taxon>
        <taxon>Pezizomycotina</taxon>
        <taxon>Sordariomycetes</taxon>
        <taxon>Hypocreomycetidae</taxon>
        <taxon>Glomerellales</taxon>
        <taxon>Glomerellaceae</taxon>
        <taxon>Colletotrichum</taxon>
        <taxon>Colletotrichum acutatum species complex</taxon>
    </lineage>
</organism>
<proteinExistence type="predicted"/>
<reference evidence="1" key="1">
    <citation type="submission" date="2021-05" db="EMBL/GenBank/DDBJ databases">
        <title>Comparative genomics of three Colletotrichum scovillei strains and genetic complementation revealed genes involved fungal growth and virulence on chili pepper.</title>
        <authorList>
            <person name="Hsieh D.-K."/>
            <person name="Chuang S.-C."/>
            <person name="Chen C.-Y."/>
            <person name="Chao Y.-T."/>
            <person name="Lu M.-Y.J."/>
            <person name="Lee M.-H."/>
            <person name="Shih M.-C."/>
        </authorList>
    </citation>
    <scope>NUCLEOTIDE SEQUENCE</scope>
    <source>
        <strain evidence="1">Coll-153</strain>
    </source>
</reference>
<protein>
    <submittedName>
        <fullName evidence="1">Uncharacterized protein</fullName>
    </submittedName>
</protein>
<keyword evidence="2" id="KW-1185">Reference proteome</keyword>
<evidence type="ECO:0000313" key="2">
    <source>
        <dbReference type="Proteomes" id="UP000699042"/>
    </source>
</evidence>
<sequence>MPVRTMPSMSPVLTAIETCSLSHLGLLVCNGEPVSRSN</sequence>
<comment type="caution">
    <text evidence="1">The sequence shown here is derived from an EMBL/GenBank/DDBJ whole genome shotgun (WGS) entry which is preliminary data.</text>
</comment>
<evidence type="ECO:0000313" key="1">
    <source>
        <dbReference type="EMBL" id="KAG7051279.1"/>
    </source>
</evidence>
<accession>A0A9P7R9B9</accession>
<dbReference type="AlphaFoldDB" id="A0A9P7R9B9"/>
<dbReference type="EMBL" id="JAESDN010000004">
    <property type="protein sequence ID" value="KAG7051279.1"/>
    <property type="molecule type" value="Genomic_DNA"/>
</dbReference>
<gene>
    <name evidence="1" type="ORF">JMJ77_001904</name>
</gene>
<name>A0A9P7R9B9_9PEZI</name>
<dbReference type="Proteomes" id="UP000699042">
    <property type="component" value="Unassembled WGS sequence"/>
</dbReference>